<keyword evidence="1" id="KW-1133">Transmembrane helix</keyword>
<reference evidence="2 3" key="1">
    <citation type="journal article" date="2012" name="J. Bacteriol.">
        <title>Genome Sequence of Gallaecimonas xiamenensis Type Strain 3-C-1.</title>
        <authorList>
            <person name="Lai Q."/>
            <person name="Wang L."/>
            <person name="Wang W."/>
            <person name="Shao Z."/>
        </authorList>
    </citation>
    <scope>NUCLEOTIDE SEQUENCE [LARGE SCALE GENOMIC DNA]</scope>
    <source>
        <strain evidence="2 3">3-C-1</strain>
    </source>
</reference>
<dbReference type="AlphaFoldDB" id="K2JQ43"/>
<dbReference type="RefSeq" id="WP_008482391.1">
    <property type="nucleotide sequence ID" value="NZ_AMRI01000002.1"/>
</dbReference>
<feature type="transmembrane region" description="Helical" evidence="1">
    <location>
        <begin position="115"/>
        <end position="136"/>
    </location>
</feature>
<comment type="caution">
    <text evidence="2">The sequence shown here is derived from an EMBL/GenBank/DDBJ whole genome shotgun (WGS) entry which is preliminary data.</text>
</comment>
<evidence type="ECO:0000256" key="1">
    <source>
        <dbReference type="SAM" id="Phobius"/>
    </source>
</evidence>
<organism evidence="2 3">
    <name type="scientific">Gallaecimonas xiamenensis 3-C-1</name>
    <dbReference type="NCBI Taxonomy" id="745411"/>
    <lineage>
        <taxon>Bacteria</taxon>
        <taxon>Pseudomonadati</taxon>
        <taxon>Pseudomonadota</taxon>
        <taxon>Gammaproteobacteria</taxon>
        <taxon>Enterobacterales</taxon>
        <taxon>Gallaecimonadaceae</taxon>
        <taxon>Gallaecimonas</taxon>
    </lineage>
</organism>
<evidence type="ECO:0000313" key="3">
    <source>
        <dbReference type="Proteomes" id="UP000006755"/>
    </source>
</evidence>
<proteinExistence type="predicted"/>
<dbReference type="EMBL" id="AMRI01000002">
    <property type="protein sequence ID" value="EKE77408.1"/>
    <property type="molecule type" value="Genomic_DNA"/>
</dbReference>
<keyword evidence="3" id="KW-1185">Reference proteome</keyword>
<feature type="transmembrane region" description="Helical" evidence="1">
    <location>
        <begin position="64"/>
        <end position="84"/>
    </location>
</feature>
<accession>K2JQ43</accession>
<protein>
    <submittedName>
        <fullName evidence="2">Uncharacterized protein</fullName>
    </submittedName>
</protein>
<sequence>MASFLSRLRLGLWLIALPLLLGVLCYLCWRPTTLFEIWLAGHWPTLGAALADLRHQLALPWLPLLSPSLADFCWAFALAATLVLLGQHRPWLALLVAASAELAQRPGWLPGTFDWLDLAALLLAVLLAHPLSLYLMELSHEPMENPGIPVR</sequence>
<gene>
    <name evidence="2" type="ORF">B3C1_01315</name>
</gene>
<keyword evidence="1" id="KW-0472">Membrane</keyword>
<name>K2JQ43_9GAMM</name>
<evidence type="ECO:0000313" key="2">
    <source>
        <dbReference type="EMBL" id="EKE77408.1"/>
    </source>
</evidence>
<dbReference type="Proteomes" id="UP000006755">
    <property type="component" value="Unassembled WGS sequence"/>
</dbReference>
<keyword evidence="1" id="KW-0812">Transmembrane</keyword>
<dbReference type="STRING" id="745411.B3C1_01315"/>